<dbReference type="EMBL" id="JAYRBN010000027">
    <property type="protein sequence ID" value="KAL2749346.1"/>
    <property type="molecule type" value="Genomic_DNA"/>
</dbReference>
<comment type="caution">
    <text evidence="1">The sequence shown here is derived from an EMBL/GenBank/DDBJ whole genome shotgun (WGS) entry which is preliminary data.</text>
</comment>
<feature type="non-terminal residue" evidence="1">
    <location>
        <position position="1"/>
    </location>
</feature>
<reference evidence="1 2" key="1">
    <citation type="journal article" date="2024" name="Ann. Entomol. Soc. Am.">
        <title>Genomic analyses of the southern and eastern yellowjacket wasps (Hymenoptera: Vespidae) reveal evolutionary signatures of social life.</title>
        <authorList>
            <person name="Catto M.A."/>
            <person name="Caine P.B."/>
            <person name="Orr S.E."/>
            <person name="Hunt B.G."/>
            <person name="Goodisman M.A.D."/>
        </authorList>
    </citation>
    <scope>NUCLEOTIDE SEQUENCE [LARGE SCALE GENOMIC DNA]</scope>
    <source>
        <strain evidence="1">232</strain>
        <tissue evidence="1">Head and thorax</tissue>
    </source>
</reference>
<sequence length="150" mass="17247">NFNKTNTFTNFNNDPNYQYDRSLSPCKPHRLLIRFPMVDSYGQRRTMKLSMNRTMSKEIRIARFYGEPEQTREKNLATVQQHHRIFRVSVVLESNVGTNHGGRIRWDSVERSGTRRIFSKGSLSPKDLVDLSTNPISGAGSRCVVTTNPL</sequence>
<evidence type="ECO:0000313" key="1">
    <source>
        <dbReference type="EMBL" id="KAL2749346.1"/>
    </source>
</evidence>
<protein>
    <submittedName>
        <fullName evidence="1">Uncharacterized protein</fullName>
    </submittedName>
</protein>
<dbReference type="Proteomes" id="UP001607303">
    <property type="component" value="Unassembled WGS sequence"/>
</dbReference>
<evidence type="ECO:0000313" key="2">
    <source>
        <dbReference type="Proteomes" id="UP001607303"/>
    </source>
</evidence>
<gene>
    <name evidence="1" type="ORF">V1477_002286</name>
</gene>
<organism evidence="1 2">
    <name type="scientific">Vespula maculifrons</name>
    <name type="common">Eastern yellow jacket</name>
    <name type="synonym">Wasp</name>
    <dbReference type="NCBI Taxonomy" id="7453"/>
    <lineage>
        <taxon>Eukaryota</taxon>
        <taxon>Metazoa</taxon>
        <taxon>Ecdysozoa</taxon>
        <taxon>Arthropoda</taxon>
        <taxon>Hexapoda</taxon>
        <taxon>Insecta</taxon>
        <taxon>Pterygota</taxon>
        <taxon>Neoptera</taxon>
        <taxon>Endopterygota</taxon>
        <taxon>Hymenoptera</taxon>
        <taxon>Apocrita</taxon>
        <taxon>Aculeata</taxon>
        <taxon>Vespoidea</taxon>
        <taxon>Vespidae</taxon>
        <taxon>Vespinae</taxon>
        <taxon>Vespula</taxon>
    </lineage>
</organism>
<name>A0ABD2CW53_VESMC</name>
<keyword evidence="2" id="KW-1185">Reference proteome</keyword>
<dbReference type="AlphaFoldDB" id="A0ABD2CW53"/>
<accession>A0ABD2CW53</accession>
<proteinExistence type="predicted"/>